<dbReference type="Gene3D" id="3.30.70.580">
    <property type="entry name" value="Pseudouridine synthase I, catalytic domain, N-terminal subdomain"/>
    <property type="match status" value="1"/>
</dbReference>
<dbReference type="SMART" id="SM00363">
    <property type="entry name" value="S4"/>
    <property type="match status" value="1"/>
</dbReference>
<dbReference type="InterPro" id="IPR002942">
    <property type="entry name" value="S4_RNA-bd"/>
</dbReference>
<dbReference type="GO" id="GO:0000455">
    <property type="term" value="P:enzyme-directed rRNA pseudouridine synthesis"/>
    <property type="evidence" value="ECO:0007669"/>
    <property type="project" value="UniProtKB-ARBA"/>
</dbReference>
<dbReference type="CDD" id="cd02554">
    <property type="entry name" value="PseudoU_synth_RluF"/>
    <property type="match status" value="1"/>
</dbReference>
<comment type="catalytic activity">
    <reaction evidence="3">
        <text>uridine(35) in tRNA(Tyr) = pseudouridine(35) in tRNA(Tyr)</text>
        <dbReference type="Rhea" id="RHEA:60556"/>
        <dbReference type="Rhea" id="RHEA-COMP:15607"/>
        <dbReference type="Rhea" id="RHEA-COMP:15608"/>
        <dbReference type="ChEBI" id="CHEBI:65314"/>
        <dbReference type="ChEBI" id="CHEBI:65315"/>
    </reaction>
</comment>
<dbReference type="PANTHER" id="PTHR47683:SF2">
    <property type="entry name" value="RNA-BINDING S4 DOMAIN-CONTAINING PROTEIN"/>
    <property type="match status" value="1"/>
</dbReference>
<dbReference type="SUPFAM" id="SSF55174">
    <property type="entry name" value="Alpha-L RNA-binding motif"/>
    <property type="match status" value="1"/>
</dbReference>
<feature type="domain" description="RNA-binding S4" evidence="8">
    <location>
        <begin position="7"/>
        <end position="63"/>
    </location>
</feature>
<organism evidence="9 10">
    <name type="scientific">Marinomonas foliarum</name>
    <dbReference type="NCBI Taxonomy" id="491950"/>
    <lineage>
        <taxon>Bacteria</taxon>
        <taxon>Pseudomonadati</taxon>
        <taxon>Pseudomonadota</taxon>
        <taxon>Gammaproteobacteria</taxon>
        <taxon>Oceanospirillales</taxon>
        <taxon>Oceanospirillaceae</taxon>
        <taxon>Marinomonas</taxon>
    </lineage>
</organism>
<dbReference type="InterPro" id="IPR018496">
    <property type="entry name" value="PsdUridine_synth_RsuA/RluB_CS"/>
</dbReference>
<feature type="compositionally biased region" description="Low complexity" evidence="7">
    <location>
        <begin position="320"/>
        <end position="333"/>
    </location>
</feature>
<dbReference type="InterPro" id="IPR036986">
    <property type="entry name" value="S4_RNA-bd_sf"/>
</dbReference>
<feature type="compositionally biased region" description="Basic and acidic residues" evidence="7">
    <location>
        <begin position="282"/>
        <end position="306"/>
    </location>
</feature>
<evidence type="ECO:0000313" key="9">
    <source>
        <dbReference type="EMBL" id="RCW95822.1"/>
    </source>
</evidence>
<dbReference type="InterPro" id="IPR020103">
    <property type="entry name" value="PsdUridine_synth_cat_dom_sf"/>
</dbReference>
<dbReference type="GO" id="GO:0160138">
    <property type="term" value="F:23S rRNA pseudouridine(2604) synthase activity"/>
    <property type="evidence" value="ECO:0007669"/>
    <property type="project" value="UniProtKB-EC"/>
</dbReference>
<evidence type="ECO:0000256" key="5">
    <source>
        <dbReference type="PROSITE-ProRule" id="PRU00182"/>
    </source>
</evidence>
<name>A0A368ZPT8_9GAMM</name>
<dbReference type="Gene3D" id="3.10.290.10">
    <property type="entry name" value="RNA-binding S4 domain"/>
    <property type="match status" value="1"/>
</dbReference>
<feature type="compositionally biased region" description="Basic residues" evidence="7">
    <location>
        <begin position="248"/>
        <end position="258"/>
    </location>
</feature>
<dbReference type="EMBL" id="QPJQ01000037">
    <property type="protein sequence ID" value="RCW95822.1"/>
    <property type="molecule type" value="Genomic_DNA"/>
</dbReference>
<dbReference type="PROSITE" id="PS50889">
    <property type="entry name" value="S4"/>
    <property type="match status" value="1"/>
</dbReference>
<accession>A0A368ZPT8</accession>
<comment type="similarity">
    <text evidence="1 6">Belongs to the pseudouridine synthase RsuA family.</text>
</comment>
<evidence type="ECO:0000259" key="8">
    <source>
        <dbReference type="SMART" id="SM00363"/>
    </source>
</evidence>
<dbReference type="Pfam" id="PF00849">
    <property type="entry name" value="PseudoU_synth_2"/>
    <property type="match status" value="1"/>
</dbReference>
<dbReference type="EC" id="5.4.99.-" evidence="6"/>
<dbReference type="CDD" id="cd00165">
    <property type="entry name" value="S4"/>
    <property type="match status" value="1"/>
</dbReference>
<evidence type="ECO:0000256" key="1">
    <source>
        <dbReference type="ARBA" id="ARBA00008348"/>
    </source>
</evidence>
<evidence type="ECO:0000256" key="4">
    <source>
        <dbReference type="ARBA" id="ARBA00036535"/>
    </source>
</evidence>
<evidence type="ECO:0000256" key="7">
    <source>
        <dbReference type="SAM" id="MobiDB-lite"/>
    </source>
</evidence>
<evidence type="ECO:0000256" key="6">
    <source>
        <dbReference type="RuleBase" id="RU003887"/>
    </source>
</evidence>
<dbReference type="Gene3D" id="3.30.70.1560">
    <property type="entry name" value="Alpha-L RNA-binding motif"/>
    <property type="match status" value="1"/>
</dbReference>
<dbReference type="OrthoDB" id="9807213at2"/>
<sequence>MFNASSTRLNKYISESGICSRRDADRFIEQGNVFINGKRASVGDQVVAGDTVRVNGQIIEPQDADDFVFIVLNKPVGIVSTTESAEKNNIVDFVSHGVRIFPIGRLDKDSQGLIFLTNNGDLVNKVLRAGNNHEKEYLVTVNKPITDDFIAGLAGGVPILGTMTKKCPVKKVTANVFNITLVQGLNRQIRRMCEYFGYEVMKLERTRIMNVSLKGVPVGEWRDLTQKELSVLLKSIEDSSSEASAPAKKSRNAPRKNTRSNGASKPKASTKPGAATKGNTKHPKDDSRKPAGSKGKDRRPFGDGKKPAGNGAGGGKRPTGKPTGAPKGNGKPAPKGKRPANGRGPQKSSRP</sequence>
<dbReference type="InterPro" id="IPR020094">
    <property type="entry name" value="TruA/RsuA/RluB/E/F_N"/>
</dbReference>
<keyword evidence="2 6" id="KW-0413">Isomerase</keyword>
<evidence type="ECO:0000256" key="2">
    <source>
        <dbReference type="ARBA" id="ARBA00023235"/>
    </source>
</evidence>
<dbReference type="Proteomes" id="UP000253506">
    <property type="component" value="Unassembled WGS sequence"/>
</dbReference>
<dbReference type="PANTHER" id="PTHR47683">
    <property type="entry name" value="PSEUDOURIDINE SYNTHASE FAMILY PROTEIN-RELATED"/>
    <property type="match status" value="1"/>
</dbReference>
<dbReference type="NCBIfam" id="NF007784">
    <property type="entry name" value="PRK10475.1"/>
    <property type="match status" value="1"/>
</dbReference>
<dbReference type="Pfam" id="PF01479">
    <property type="entry name" value="S4"/>
    <property type="match status" value="1"/>
</dbReference>
<evidence type="ECO:0000256" key="3">
    <source>
        <dbReference type="ARBA" id="ARBA00036390"/>
    </source>
</evidence>
<dbReference type="InterPro" id="IPR050343">
    <property type="entry name" value="RsuA_PseudoU_synthase"/>
</dbReference>
<evidence type="ECO:0000313" key="10">
    <source>
        <dbReference type="Proteomes" id="UP000253506"/>
    </source>
</evidence>
<feature type="region of interest" description="Disordered" evidence="7">
    <location>
        <begin position="237"/>
        <end position="351"/>
    </location>
</feature>
<reference evidence="9 10" key="1">
    <citation type="submission" date="2018-07" db="EMBL/GenBank/DDBJ databases">
        <title>Genomic Encyclopedia of Type Strains, Phase III (KMG-III): the genomes of soil and plant-associated and newly described type strains.</title>
        <authorList>
            <person name="Whitman W."/>
        </authorList>
    </citation>
    <scope>NUCLEOTIDE SEQUENCE [LARGE SCALE GENOMIC DNA]</scope>
    <source>
        <strain evidence="9 10">CECT 7731</strain>
    </source>
</reference>
<dbReference type="FunFam" id="3.30.70.1560:FF:000002">
    <property type="entry name" value="Pseudouridine synthase"/>
    <property type="match status" value="1"/>
</dbReference>
<protein>
    <recommendedName>
        <fullName evidence="6">Pseudouridine synthase</fullName>
        <ecNumber evidence="6">5.4.99.-</ecNumber>
    </recommendedName>
</protein>
<dbReference type="InterPro" id="IPR006145">
    <property type="entry name" value="PsdUridine_synth_RsuA/RluA"/>
</dbReference>
<dbReference type="InterPro" id="IPR042092">
    <property type="entry name" value="PsdUridine_s_RsuA/RluB/E/F_cat"/>
</dbReference>
<dbReference type="RefSeq" id="WP_114413300.1">
    <property type="nucleotide sequence ID" value="NZ_QPJQ01000037.1"/>
</dbReference>
<dbReference type="NCBIfam" id="TIGR00093">
    <property type="entry name" value="pseudouridine synthase"/>
    <property type="match status" value="1"/>
</dbReference>
<dbReference type="PROSITE" id="PS01149">
    <property type="entry name" value="PSI_RSU"/>
    <property type="match status" value="1"/>
</dbReference>
<dbReference type="InterPro" id="IPR000748">
    <property type="entry name" value="PsdUridine_synth_RsuA/RluB/E/F"/>
</dbReference>
<keyword evidence="5" id="KW-0694">RNA-binding</keyword>
<proteinExistence type="inferred from homology"/>
<comment type="caution">
    <text evidence="9">The sequence shown here is derived from an EMBL/GenBank/DDBJ whole genome shotgun (WGS) entry which is preliminary data.</text>
</comment>
<dbReference type="SUPFAM" id="SSF55120">
    <property type="entry name" value="Pseudouridine synthase"/>
    <property type="match status" value="1"/>
</dbReference>
<gene>
    <name evidence="9" type="ORF">DFP77_13740</name>
</gene>
<dbReference type="FunFam" id="3.10.290.10:FF:000003">
    <property type="entry name" value="Pseudouridine synthase"/>
    <property type="match status" value="1"/>
</dbReference>
<dbReference type="AlphaFoldDB" id="A0A368ZPT8"/>
<dbReference type="GO" id="GO:0003723">
    <property type="term" value="F:RNA binding"/>
    <property type="evidence" value="ECO:0007669"/>
    <property type="project" value="UniProtKB-KW"/>
</dbReference>
<comment type="catalytic activity">
    <reaction evidence="4">
        <text>uridine(2604) in 23S rRNA = pseudouridine(2604) in 23S rRNA</text>
        <dbReference type="Rhea" id="RHEA:38875"/>
        <dbReference type="Rhea" id="RHEA-COMP:10093"/>
        <dbReference type="Rhea" id="RHEA-COMP:10094"/>
        <dbReference type="ChEBI" id="CHEBI:65314"/>
        <dbReference type="ChEBI" id="CHEBI:65315"/>
        <dbReference type="EC" id="5.4.99.21"/>
    </reaction>
</comment>